<evidence type="ECO:0000256" key="14">
    <source>
        <dbReference type="ARBA" id="ARBA00044632"/>
    </source>
</evidence>
<organism evidence="18 19">
    <name type="scientific">SAR92 bacterium BACL26 MAG-121220-bin70</name>
    <dbReference type="NCBI Taxonomy" id="1655626"/>
    <lineage>
        <taxon>Bacteria</taxon>
        <taxon>Pseudomonadati</taxon>
        <taxon>Pseudomonadota</taxon>
        <taxon>Gammaproteobacteria</taxon>
        <taxon>Cellvibrionales</taxon>
        <taxon>Porticoccaceae</taxon>
        <taxon>SAR92 clade</taxon>
    </lineage>
</organism>
<evidence type="ECO:0000256" key="11">
    <source>
        <dbReference type="ARBA" id="ARBA00023239"/>
    </source>
</evidence>
<keyword evidence="10 15" id="KW-0234">DNA repair</keyword>
<dbReference type="NCBIfam" id="TIGR00577">
    <property type="entry name" value="fpg"/>
    <property type="match status" value="1"/>
</dbReference>
<keyword evidence="6 15" id="KW-0863">Zinc-finger</keyword>
<dbReference type="InterPro" id="IPR000214">
    <property type="entry name" value="Znf_DNA_glyclase/AP_lyase"/>
</dbReference>
<dbReference type="SUPFAM" id="SSF46946">
    <property type="entry name" value="S13-like H2TH domain"/>
    <property type="match status" value="1"/>
</dbReference>
<dbReference type="GO" id="GO:0140078">
    <property type="term" value="F:class I DNA-(apurinic or apyrimidinic site) endonuclease activity"/>
    <property type="evidence" value="ECO:0007669"/>
    <property type="project" value="UniProtKB-EC"/>
</dbReference>
<reference evidence="18 19" key="1">
    <citation type="submission" date="2015-10" db="EMBL/GenBank/DDBJ databases">
        <title>Metagenome-Assembled Genomes uncover a global brackish microbiome.</title>
        <authorList>
            <person name="Hugerth L.W."/>
            <person name="Larsson J."/>
            <person name="Alneberg J."/>
            <person name="Lindh M.V."/>
            <person name="Legrand C."/>
            <person name="Pinhassi J."/>
            <person name="Andersson A.F."/>
        </authorList>
    </citation>
    <scope>NUCLEOTIDE SEQUENCE [LARGE SCALE GENOMIC DNA]</scope>
    <source>
        <strain evidence="18">BACL26 MAG-121220-bin70</strain>
    </source>
</reference>
<evidence type="ECO:0000313" key="19">
    <source>
        <dbReference type="Proteomes" id="UP000051213"/>
    </source>
</evidence>
<evidence type="ECO:0000256" key="13">
    <source>
        <dbReference type="ARBA" id="ARBA00023295"/>
    </source>
</evidence>
<keyword evidence="8 15" id="KW-0862">Zinc</keyword>
<dbReference type="InterPro" id="IPR010979">
    <property type="entry name" value="Ribosomal_uS13-like_H2TH"/>
</dbReference>
<protein>
    <recommendedName>
        <fullName evidence="15">Formamidopyrimidine-DNA glycosylase</fullName>
        <shortName evidence="15">Fapy-DNA glycosylase</shortName>
        <ecNumber evidence="15">3.2.2.23</ecNumber>
    </recommendedName>
    <alternativeName>
        <fullName evidence="15">DNA-(apurinic or apyrimidinic site) lyase MutM</fullName>
        <shortName evidence="15">AP lyase MutM</shortName>
        <ecNumber evidence="15">4.2.99.18</ecNumber>
    </alternativeName>
</protein>
<keyword evidence="4 15" id="KW-0479">Metal-binding</keyword>
<keyword evidence="5 15" id="KW-0227">DNA damage</keyword>
<dbReference type="GO" id="GO:0003684">
    <property type="term" value="F:damaged DNA binding"/>
    <property type="evidence" value="ECO:0007669"/>
    <property type="project" value="InterPro"/>
</dbReference>
<feature type="binding site" evidence="15">
    <location>
        <position position="91"/>
    </location>
    <ligand>
        <name>DNA</name>
        <dbReference type="ChEBI" id="CHEBI:16991"/>
    </ligand>
</feature>
<feature type="domain" description="FPG-type" evidence="16">
    <location>
        <begin position="234"/>
        <end position="268"/>
    </location>
</feature>
<dbReference type="InterPro" id="IPR015886">
    <property type="entry name" value="H2TH_FPG"/>
</dbReference>
<feature type="active site" description="Proton donor; for beta-elimination activity" evidence="15">
    <location>
        <position position="58"/>
    </location>
</feature>
<dbReference type="EC" id="3.2.2.23" evidence="15"/>
<dbReference type="GO" id="GO:0034039">
    <property type="term" value="F:8-oxo-7,8-dihydroguanine DNA N-glycosylase activity"/>
    <property type="evidence" value="ECO:0007669"/>
    <property type="project" value="TreeGrafter"/>
</dbReference>
<keyword evidence="9 15" id="KW-0238">DNA-binding</keyword>
<dbReference type="Gene3D" id="1.10.8.50">
    <property type="match status" value="1"/>
</dbReference>
<dbReference type="Pfam" id="PF01149">
    <property type="entry name" value="Fapy_DNA_glyco"/>
    <property type="match status" value="1"/>
</dbReference>
<dbReference type="PROSITE" id="PS51068">
    <property type="entry name" value="FPG_CAT"/>
    <property type="match status" value="1"/>
</dbReference>
<dbReference type="FunFam" id="1.10.8.50:FF:000003">
    <property type="entry name" value="Formamidopyrimidine-DNA glycosylase"/>
    <property type="match status" value="1"/>
</dbReference>
<evidence type="ECO:0000256" key="1">
    <source>
        <dbReference type="ARBA" id="ARBA00001668"/>
    </source>
</evidence>
<comment type="function">
    <text evidence="15">Involved in base excision repair of DNA damaged by oxidation or by mutagenic agents. Acts as DNA glycosylase that recognizes and removes damaged bases. Has a preference for oxidized purines, such as 7,8-dihydro-8-oxoguanine (8-oxoG). Has AP (apurinic/apyrimidinic) lyase activity and introduces nicks in the DNA strand. Cleaves the DNA backbone by beta-delta elimination to generate a single-strand break at the site of the removed base with both 3'- and 5'-phosphates.</text>
</comment>
<comment type="catalytic activity">
    <reaction evidence="14 15">
        <text>2'-deoxyribonucleotide-(2'-deoxyribose 5'-phosphate)-2'-deoxyribonucleotide-DNA = a 3'-end 2'-deoxyribonucleotide-(2,3-dehydro-2,3-deoxyribose 5'-phosphate)-DNA + a 5'-end 5'-phospho-2'-deoxyribonucleoside-DNA + H(+)</text>
        <dbReference type="Rhea" id="RHEA:66592"/>
        <dbReference type="Rhea" id="RHEA-COMP:13180"/>
        <dbReference type="Rhea" id="RHEA-COMP:16897"/>
        <dbReference type="Rhea" id="RHEA-COMP:17067"/>
        <dbReference type="ChEBI" id="CHEBI:15378"/>
        <dbReference type="ChEBI" id="CHEBI:136412"/>
        <dbReference type="ChEBI" id="CHEBI:157695"/>
        <dbReference type="ChEBI" id="CHEBI:167181"/>
        <dbReference type="EC" id="4.2.99.18"/>
    </reaction>
</comment>
<dbReference type="InterPro" id="IPR020629">
    <property type="entry name" value="FPG_Glyclase"/>
</dbReference>
<evidence type="ECO:0000256" key="8">
    <source>
        <dbReference type="ARBA" id="ARBA00022833"/>
    </source>
</evidence>
<evidence type="ECO:0000256" key="10">
    <source>
        <dbReference type="ARBA" id="ARBA00023204"/>
    </source>
</evidence>
<accession>A0A0R2UFW1</accession>
<proteinExistence type="inferred from homology"/>
<dbReference type="Proteomes" id="UP000051213">
    <property type="component" value="Unassembled WGS sequence"/>
</dbReference>
<dbReference type="PROSITE" id="PS51066">
    <property type="entry name" value="ZF_FPG_2"/>
    <property type="match status" value="1"/>
</dbReference>
<feature type="binding site" evidence="15">
    <location>
        <position position="110"/>
    </location>
    <ligand>
        <name>DNA</name>
        <dbReference type="ChEBI" id="CHEBI:16991"/>
    </ligand>
</feature>
<dbReference type="SUPFAM" id="SSF81624">
    <property type="entry name" value="N-terminal domain of MutM-like DNA repair proteins"/>
    <property type="match status" value="1"/>
</dbReference>
<dbReference type="NCBIfam" id="NF002211">
    <property type="entry name" value="PRK01103.1"/>
    <property type="match status" value="1"/>
</dbReference>
<evidence type="ECO:0000259" key="17">
    <source>
        <dbReference type="PROSITE" id="PS51068"/>
    </source>
</evidence>
<feature type="binding site" evidence="15">
    <location>
        <position position="149"/>
    </location>
    <ligand>
        <name>DNA</name>
        <dbReference type="ChEBI" id="CHEBI:16991"/>
    </ligand>
</feature>
<comment type="cofactor">
    <cofactor evidence="15">
        <name>Zn(2+)</name>
        <dbReference type="ChEBI" id="CHEBI:29105"/>
    </cofactor>
    <text evidence="15">Binds 1 zinc ion per subunit.</text>
</comment>
<evidence type="ECO:0000259" key="16">
    <source>
        <dbReference type="PROSITE" id="PS51066"/>
    </source>
</evidence>
<dbReference type="SMART" id="SM01232">
    <property type="entry name" value="H2TH"/>
    <property type="match status" value="1"/>
</dbReference>
<evidence type="ECO:0000256" key="4">
    <source>
        <dbReference type="ARBA" id="ARBA00022723"/>
    </source>
</evidence>
<dbReference type="FunFam" id="3.20.190.10:FF:000001">
    <property type="entry name" value="Formamidopyrimidine-DNA glycosylase"/>
    <property type="match status" value="1"/>
</dbReference>
<feature type="domain" description="Formamidopyrimidine-DNA glycosylase catalytic" evidence="17">
    <location>
        <begin position="2"/>
        <end position="113"/>
    </location>
</feature>
<dbReference type="AlphaFoldDB" id="A0A0R2UFW1"/>
<dbReference type="EC" id="4.2.99.18" evidence="15"/>
<evidence type="ECO:0000256" key="3">
    <source>
        <dbReference type="ARBA" id="ARBA00011245"/>
    </source>
</evidence>
<dbReference type="InterPro" id="IPR010663">
    <property type="entry name" value="Znf_FPG/IleRS"/>
</dbReference>
<keyword evidence="7 15" id="KW-0378">Hydrolase</keyword>
<dbReference type="GO" id="GO:0006284">
    <property type="term" value="P:base-excision repair"/>
    <property type="evidence" value="ECO:0007669"/>
    <property type="project" value="InterPro"/>
</dbReference>
<comment type="caution">
    <text evidence="18">The sequence shown here is derived from an EMBL/GenBank/DDBJ whole genome shotgun (WGS) entry which is preliminary data.</text>
</comment>
<evidence type="ECO:0000256" key="7">
    <source>
        <dbReference type="ARBA" id="ARBA00022801"/>
    </source>
</evidence>
<feature type="active site" description="Proton donor; for delta-elimination activity" evidence="15">
    <location>
        <position position="258"/>
    </location>
</feature>
<comment type="catalytic activity">
    <reaction evidence="1 15">
        <text>Hydrolysis of DNA containing ring-opened 7-methylguanine residues, releasing 2,6-diamino-4-hydroxy-5-(N-methyl)formamidopyrimidine.</text>
        <dbReference type="EC" id="3.2.2.23"/>
    </reaction>
</comment>
<feature type="active site" description="Proton donor" evidence="15">
    <location>
        <position position="3"/>
    </location>
</feature>
<dbReference type="SUPFAM" id="SSF57716">
    <property type="entry name" value="Glucocorticoid receptor-like (DNA-binding domain)"/>
    <property type="match status" value="1"/>
</dbReference>
<keyword evidence="11 15" id="KW-0456">Lyase</keyword>
<evidence type="ECO:0000256" key="2">
    <source>
        <dbReference type="ARBA" id="ARBA00009409"/>
    </source>
</evidence>
<comment type="subunit">
    <text evidence="3 15">Monomer.</text>
</comment>
<dbReference type="InterPro" id="IPR035937">
    <property type="entry name" value="FPG_N"/>
</dbReference>
<keyword evidence="13 15" id="KW-0326">Glycosidase</keyword>
<sequence length="268" mass="29648">MPELPEVETTLKGIKPFVNEQKIARLIVRQGSLRWPVTEGIDSIVKGQTIIALSRRAKYLIMQLERGSMLVHLGMSGSLRVVTANAEWRKHDHIELQLVNGACLRYHDPRRFGSWLWCLSDHPQLANLGPEPLSNDFNGGLLWRKAKGRKIAVKPFIMDNKIVVGVGNIYASEALFRSGIRPDRPAGKISKQRYEVLGGHIKGVLSAAIEQGGTTLRDFVNSSGEPGYFQQTLAVYGRGSKGCVTCAGVLKEIRLGQRSSVFCPQCQS</sequence>
<dbReference type="Pfam" id="PF06831">
    <property type="entry name" value="H2TH"/>
    <property type="match status" value="1"/>
</dbReference>
<name>A0A0R2UFW1_9GAMM</name>
<evidence type="ECO:0000256" key="12">
    <source>
        <dbReference type="ARBA" id="ARBA00023268"/>
    </source>
</evidence>
<evidence type="ECO:0000256" key="15">
    <source>
        <dbReference type="HAMAP-Rule" id="MF_00103"/>
    </source>
</evidence>
<evidence type="ECO:0000313" key="18">
    <source>
        <dbReference type="EMBL" id="KRO96722.1"/>
    </source>
</evidence>
<dbReference type="Gene3D" id="3.20.190.10">
    <property type="entry name" value="MutM-like, N-terminal"/>
    <property type="match status" value="1"/>
</dbReference>
<dbReference type="Pfam" id="PF06827">
    <property type="entry name" value="zf-FPG_IleRS"/>
    <property type="match status" value="1"/>
</dbReference>
<dbReference type="InterPro" id="IPR012319">
    <property type="entry name" value="FPG_cat"/>
</dbReference>
<gene>
    <name evidence="15" type="primary">mutM</name>
    <name evidence="15" type="synonym">fpg</name>
    <name evidence="18" type="ORF">ABS24_02540</name>
</gene>
<evidence type="ECO:0000256" key="5">
    <source>
        <dbReference type="ARBA" id="ARBA00022763"/>
    </source>
</evidence>
<dbReference type="PROSITE" id="PS01242">
    <property type="entry name" value="ZF_FPG_1"/>
    <property type="match status" value="1"/>
</dbReference>
<dbReference type="EMBL" id="LICA01000041">
    <property type="protein sequence ID" value="KRO96722.1"/>
    <property type="molecule type" value="Genomic_DNA"/>
</dbReference>
<dbReference type="InterPro" id="IPR015887">
    <property type="entry name" value="DNA_glyclase_Znf_dom_DNA_BS"/>
</dbReference>
<dbReference type="SMART" id="SM00898">
    <property type="entry name" value="Fapy_DNA_glyco"/>
    <property type="match status" value="1"/>
</dbReference>
<dbReference type="CDD" id="cd08966">
    <property type="entry name" value="EcFpg-like_N"/>
    <property type="match status" value="1"/>
</dbReference>
<dbReference type="HAMAP" id="MF_00103">
    <property type="entry name" value="Fapy_DNA_glycosyl"/>
    <property type="match status" value="1"/>
</dbReference>
<evidence type="ECO:0000256" key="9">
    <source>
        <dbReference type="ARBA" id="ARBA00023125"/>
    </source>
</evidence>
<keyword evidence="12 15" id="KW-0511">Multifunctional enzyme</keyword>
<evidence type="ECO:0000256" key="6">
    <source>
        <dbReference type="ARBA" id="ARBA00022771"/>
    </source>
</evidence>
<dbReference type="PANTHER" id="PTHR22993">
    <property type="entry name" value="FORMAMIDOPYRIMIDINE-DNA GLYCOSYLASE"/>
    <property type="match status" value="1"/>
</dbReference>
<comment type="similarity">
    <text evidence="2 15">Belongs to the FPG family.</text>
</comment>
<dbReference type="PANTHER" id="PTHR22993:SF9">
    <property type="entry name" value="FORMAMIDOPYRIMIDINE-DNA GLYCOSYLASE"/>
    <property type="match status" value="1"/>
</dbReference>
<feature type="active site" description="Schiff-base intermediate with DNA" evidence="15">
    <location>
        <position position="2"/>
    </location>
</feature>
<dbReference type="GO" id="GO:0008270">
    <property type="term" value="F:zinc ion binding"/>
    <property type="evidence" value="ECO:0007669"/>
    <property type="project" value="UniProtKB-UniRule"/>
</dbReference>